<dbReference type="InterPro" id="IPR010393">
    <property type="entry name" value="DUF991_YecM-like"/>
</dbReference>
<organism evidence="1 2">
    <name type="scientific">Agromyces kandeliae</name>
    <dbReference type="NCBI Taxonomy" id="2666141"/>
    <lineage>
        <taxon>Bacteria</taxon>
        <taxon>Bacillati</taxon>
        <taxon>Actinomycetota</taxon>
        <taxon>Actinomycetes</taxon>
        <taxon>Micrococcales</taxon>
        <taxon>Microbacteriaceae</taxon>
        <taxon>Agromyces</taxon>
    </lineage>
</organism>
<gene>
    <name evidence="1" type="ORF">GJR97_16400</name>
</gene>
<proteinExistence type="predicted"/>
<evidence type="ECO:0008006" key="3">
    <source>
        <dbReference type="Google" id="ProtNLM"/>
    </source>
</evidence>
<keyword evidence="2" id="KW-1185">Reference proteome</keyword>
<name>A0A6L5R6V9_9MICO</name>
<dbReference type="InterPro" id="IPR029068">
    <property type="entry name" value="Glyas_Bleomycin-R_OHBP_Dase"/>
</dbReference>
<dbReference type="RefSeq" id="WP_154347847.1">
    <property type="nucleotide sequence ID" value="NZ_WKJD01000021.1"/>
</dbReference>
<evidence type="ECO:0000313" key="1">
    <source>
        <dbReference type="EMBL" id="MRX45294.1"/>
    </source>
</evidence>
<dbReference type="Gene3D" id="3.10.180.10">
    <property type="entry name" value="2,3-Dihydroxybiphenyl 1,2-Dioxygenase, domain 1"/>
    <property type="match status" value="1"/>
</dbReference>
<sequence length="198" mass="22117">MTWDTGGFDRESLASAARAFTAQQVDRCAAIGIDADGFQVSHLAVRTPTWRDYVAARDAIESYSTANLENVWNGRPISKLMLAEPIEIADGIGIPLIELIPPFHQRVYRMGLEHVGFVVGPEHQAFIERHREVLTGQQFQSRFCAPVYRLFDDYTHVKFYETSLGDVCRLEGAAFDGIVHADWQPADPDAGPYEIGCD</sequence>
<accession>A0A6L5R6V9</accession>
<comment type="caution">
    <text evidence="1">The sequence shown here is derived from an EMBL/GenBank/DDBJ whole genome shotgun (WGS) entry which is preliminary data.</text>
</comment>
<dbReference type="EMBL" id="WKJD01000021">
    <property type="protein sequence ID" value="MRX45294.1"/>
    <property type="molecule type" value="Genomic_DNA"/>
</dbReference>
<dbReference type="PANTHER" id="PTHR37519">
    <property type="match status" value="1"/>
</dbReference>
<dbReference type="PANTHER" id="PTHR37519:SF1">
    <property type="entry name" value="DIHYDROXYBIPHENYL DIOXYGENASE DOMAIN-CONTAINING PROTEIN"/>
    <property type="match status" value="1"/>
</dbReference>
<dbReference type="SUPFAM" id="SSF54593">
    <property type="entry name" value="Glyoxalase/Bleomycin resistance protein/Dihydroxybiphenyl dioxygenase"/>
    <property type="match status" value="1"/>
</dbReference>
<protein>
    <recommendedName>
        <fullName evidence="3">VOC family protein</fullName>
    </recommendedName>
</protein>
<evidence type="ECO:0000313" key="2">
    <source>
        <dbReference type="Proteomes" id="UP000476511"/>
    </source>
</evidence>
<reference evidence="1 2" key="1">
    <citation type="submission" date="2019-11" db="EMBL/GenBank/DDBJ databases">
        <title>Agromyces kandeliae sp. nov., isolated from mangrove soil.</title>
        <authorList>
            <person name="Wang R."/>
        </authorList>
    </citation>
    <scope>NUCLEOTIDE SEQUENCE [LARGE SCALE GENOMIC DNA]</scope>
    <source>
        <strain evidence="1 2">Q22</strain>
    </source>
</reference>
<dbReference type="Proteomes" id="UP000476511">
    <property type="component" value="Unassembled WGS sequence"/>
</dbReference>
<dbReference type="Pfam" id="PF06185">
    <property type="entry name" value="YecM"/>
    <property type="match status" value="1"/>
</dbReference>
<dbReference type="AlphaFoldDB" id="A0A6L5R6V9"/>